<dbReference type="GO" id="GO:0008408">
    <property type="term" value="F:3'-5' exonuclease activity"/>
    <property type="evidence" value="ECO:0007669"/>
    <property type="project" value="InterPro"/>
</dbReference>
<dbReference type="Proteomes" id="UP000826722">
    <property type="component" value="Chromosome"/>
</dbReference>
<dbReference type="Pfam" id="PF13177">
    <property type="entry name" value="DNA_pol3_delta2"/>
    <property type="match status" value="1"/>
</dbReference>
<keyword evidence="2" id="KW-1185">Reference proteome</keyword>
<dbReference type="PANTHER" id="PTHR11669">
    <property type="entry name" value="REPLICATION FACTOR C / DNA POLYMERASE III GAMMA-TAU SUBUNIT"/>
    <property type="match status" value="1"/>
</dbReference>
<dbReference type="PANTHER" id="PTHR11669:SF8">
    <property type="entry name" value="DNA POLYMERASE III SUBUNIT DELTA"/>
    <property type="match status" value="1"/>
</dbReference>
<dbReference type="Gene3D" id="3.40.50.300">
    <property type="entry name" value="P-loop containing nucleotide triphosphate hydrolases"/>
    <property type="match status" value="1"/>
</dbReference>
<organism evidence="1 2">
    <name type="scientific">Methyloradius palustris</name>
    <dbReference type="NCBI Taxonomy" id="2778876"/>
    <lineage>
        <taxon>Bacteria</taxon>
        <taxon>Pseudomonadati</taxon>
        <taxon>Pseudomonadota</taxon>
        <taxon>Betaproteobacteria</taxon>
        <taxon>Nitrosomonadales</taxon>
        <taxon>Methylophilaceae</taxon>
        <taxon>Methyloradius</taxon>
    </lineage>
</organism>
<dbReference type="GO" id="GO:0003887">
    <property type="term" value="F:DNA-directed DNA polymerase activity"/>
    <property type="evidence" value="ECO:0007669"/>
    <property type="project" value="InterPro"/>
</dbReference>
<dbReference type="KEGG" id="mpau:ZMTM_13250"/>
<dbReference type="GO" id="GO:0009360">
    <property type="term" value="C:DNA polymerase III complex"/>
    <property type="evidence" value="ECO:0007669"/>
    <property type="project" value="TreeGrafter"/>
</dbReference>
<dbReference type="SUPFAM" id="SSF52540">
    <property type="entry name" value="P-loop containing nucleoside triphosphate hydrolases"/>
    <property type="match status" value="1"/>
</dbReference>
<evidence type="ECO:0000313" key="1">
    <source>
        <dbReference type="EMBL" id="BCM25066.1"/>
    </source>
</evidence>
<dbReference type="InterPro" id="IPR004622">
    <property type="entry name" value="DNA_pol_HolB"/>
</dbReference>
<gene>
    <name evidence="1" type="primary">holB</name>
    <name evidence="1" type="ORF">ZMTM_13250</name>
</gene>
<accession>A0A8D5GB79</accession>
<dbReference type="InterPro" id="IPR050238">
    <property type="entry name" value="DNA_Rep/Repair_Clamp_Loader"/>
</dbReference>
<dbReference type="NCBIfam" id="TIGR00678">
    <property type="entry name" value="holB"/>
    <property type="match status" value="1"/>
</dbReference>
<dbReference type="AlphaFoldDB" id="A0A8D5GB79"/>
<sequence>MTPESLYPWQSALWQQLAASRNKLPHALLLKGQAGLGKMDFALALSQALLCETPKPDGHACGHCASCGWFLQGNHPDYRLLTPEQAADDEDAPAAKTTKTKKTQILINQVRELGSFFSLSSHRGSGLRVVLIHPAEALNDASANSLLKMLEEPPADVIFLLVSHQPQRLMATITSRCHKIDMPSPSHEEAVTWLTAQGIKEPTAVLDYAGGSPLAAKNSVEEGIRQLPEILQMLAKGEKTDAFALATTCVSLGMETAVVAIQKWTYDLLSCKLTDQVRYHGSHRTALQALAKSVNLGLLLDFNKKMDEARKAANHPLNSELQLESIFLLYTQLFSTQPLLNKARH</sequence>
<dbReference type="EMBL" id="AP024110">
    <property type="protein sequence ID" value="BCM25066.1"/>
    <property type="molecule type" value="Genomic_DNA"/>
</dbReference>
<dbReference type="GO" id="GO:0006261">
    <property type="term" value="P:DNA-templated DNA replication"/>
    <property type="evidence" value="ECO:0007669"/>
    <property type="project" value="TreeGrafter"/>
</dbReference>
<proteinExistence type="predicted"/>
<protein>
    <submittedName>
        <fullName evidence="1">DNA polymerase III subunit delta</fullName>
    </submittedName>
</protein>
<dbReference type="InterPro" id="IPR027417">
    <property type="entry name" value="P-loop_NTPase"/>
</dbReference>
<reference evidence="1" key="1">
    <citation type="journal article" date="2021" name="Arch. Microbiol.">
        <title>Methyloradius palustris gen. nov., sp. nov., a methanol-oxidizing bacterium isolated from snow.</title>
        <authorList>
            <person name="Miyadera T."/>
            <person name="Kojima H."/>
            <person name="Fukui M."/>
        </authorList>
    </citation>
    <scope>NUCLEOTIDE SEQUENCE</scope>
    <source>
        <strain evidence="1">Zm11</strain>
    </source>
</reference>
<dbReference type="RefSeq" id="WP_221763193.1">
    <property type="nucleotide sequence ID" value="NZ_AP024110.1"/>
</dbReference>
<name>A0A8D5GB79_9PROT</name>
<evidence type="ECO:0000313" key="2">
    <source>
        <dbReference type="Proteomes" id="UP000826722"/>
    </source>
</evidence>